<feature type="region of interest" description="Disordered" evidence="1">
    <location>
        <begin position="147"/>
        <end position="166"/>
    </location>
</feature>
<gene>
    <name evidence="2" type="ORF">DBRI00130_LOCUS38630</name>
</gene>
<proteinExistence type="predicted"/>
<evidence type="ECO:0000313" key="2">
    <source>
        <dbReference type="EMBL" id="CAE4653808.1"/>
    </source>
</evidence>
<reference evidence="2" key="1">
    <citation type="submission" date="2021-01" db="EMBL/GenBank/DDBJ databases">
        <authorList>
            <person name="Corre E."/>
            <person name="Pelletier E."/>
            <person name="Niang G."/>
            <person name="Scheremetjew M."/>
            <person name="Finn R."/>
            <person name="Kale V."/>
            <person name="Holt S."/>
            <person name="Cochrane G."/>
            <person name="Meng A."/>
            <person name="Brown T."/>
            <person name="Cohen L."/>
        </authorList>
    </citation>
    <scope>NUCLEOTIDE SEQUENCE</scope>
    <source>
        <strain evidence="2">GSO104</strain>
    </source>
</reference>
<name>A0A7S4SRF0_9STRA</name>
<sequence>MQYCVSTPYVCVIQHDRTFMRPSPITEIVHTMIQYKHKVKYVGLSMRSNYAYRDIFTGKYGRSAGDTLGDMVLRPESLKLDGSVYGPHGIGLQIMMNAAKSKKLRENFENSIKTYRGTTQYLSHVEWEETQENNLLVKEMEEQTEDTTCILSNKDNKDEKKNKPNKQQLSLTPTLFWYDNTHICETSHYRDYIFNPTYKMVARGGFVEDKLSPVITKSVERLGLRDGHDKFGCYIVDDHSGLFFTGHLDGGSYIDKEEKEKLYGSPV</sequence>
<accession>A0A7S4SRF0</accession>
<evidence type="ECO:0000256" key="1">
    <source>
        <dbReference type="SAM" id="MobiDB-lite"/>
    </source>
</evidence>
<protein>
    <submittedName>
        <fullName evidence="2">Uncharacterized protein</fullName>
    </submittedName>
</protein>
<dbReference type="AlphaFoldDB" id="A0A7S4SRF0"/>
<dbReference type="EMBL" id="HBNS01052788">
    <property type="protein sequence ID" value="CAE4653808.1"/>
    <property type="molecule type" value="Transcribed_RNA"/>
</dbReference>
<organism evidence="2">
    <name type="scientific">Ditylum brightwellii</name>
    <dbReference type="NCBI Taxonomy" id="49249"/>
    <lineage>
        <taxon>Eukaryota</taxon>
        <taxon>Sar</taxon>
        <taxon>Stramenopiles</taxon>
        <taxon>Ochrophyta</taxon>
        <taxon>Bacillariophyta</taxon>
        <taxon>Mediophyceae</taxon>
        <taxon>Lithodesmiophycidae</taxon>
        <taxon>Lithodesmiales</taxon>
        <taxon>Lithodesmiaceae</taxon>
        <taxon>Ditylum</taxon>
    </lineage>
</organism>